<sequence length="164" mass="17835">MAEAYGHAKCPATTRSKKGGNGFSRKCAALVKEQRARIYILRRCATMLLCWTLSDLDQSPLSTAPDDVEQLGATSAFALSSKVQKPINVFGSEELPNQLIIDMPVDSTSFTSHAPQQVSIMGPTNSHPTNTPETSWVSIALIGTSCTTFVFCRYFRTQGSLSLQ</sequence>
<comment type="caution">
    <text evidence="1">The sequence shown here is derived from an EMBL/GenBank/DDBJ whole genome shotgun (WGS) entry which is preliminary data.</text>
</comment>
<dbReference type="Proteomes" id="UP001234297">
    <property type="component" value="Chromosome 3"/>
</dbReference>
<evidence type="ECO:0000313" key="1">
    <source>
        <dbReference type="EMBL" id="KAJ8637062.1"/>
    </source>
</evidence>
<gene>
    <name evidence="1" type="ORF">MRB53_011329</name>
</gene>
<keyword evidence="2" id="KW-1185">Reference proteome</keyword>
<dbReference type="EMBL" id="CM056811">
    <property type="protein sequence ID" value="KAJ8637062.1"/>
    <property type="molecule type" value="Genomic_DNA"/>
</dbReference>
<evidence type="ECO:0000313" key="2">
    <source>
        <dbReference type="Proteomes" id="UP001234297"/>
    </source>
</evidence>
<protein>
    <submittedName>
        <fullName evidence="1">Uncharacterized protein</fullName>
    </submittedName>
</protein>
<proteinExistence type="predicted"/>
<name>A0ACC2LUC3_PERAE</name>
<reference evidence="1 2" key="1">
    <citation type="journal article" date="2022" name="Hortic Res">
        <title>A haplotype resolved chromosomal level avocado genome allows analysis of novel avocado genes.</title>
        <authorList>
            <person name="Nath O."/>
            <person name="Fletcher S.J."/>
            <person name="Hayward A."/>
            <person name="Shaw L.M."/>
            <person name="Masouleh A.K."/>
            <person name="Furtado A."/>
            <person name="Henry R.J."/>
            <person name="Mitter N."/>
        </authorList>
    </citation>
    <scope>NUCLEOTIDE SEQUENCE [LARGE SCALE GENOMIC DNA]</scope>
    <source>
        <strain evidence="2">cv. Hass</strain>
    </source>
</reference>
<accession>A0ACC2LUC3</accession>
<organism evidence="1 2">
    <name type="scientific">Persea americana</name>
    <name type="common">Avocado</name>
    <dbReference type="NCBI Taxonomy" id="3435"/>
    <lineage>
        <taxon>Eukaryota</taxon>
        <taxon>Viridiplantae</taxon>
        <taxon>Streptophyta</taxon>
        <taxon>Embryophyta</taxon>
        <taxon>Tracheophyta</taxon>
        <taxon>Spermatophyta</taxon>
        <taxon>Magnoliopsida</taxon>
        <taxon>Magnoliidae</taxon>
        <taxon>Laurales</taxon>
        <taxon>Lauraceae</taxon>
        <taxon>Persea</taxon>
    </lineage>
</organism>